<dbReference type="PANTHER" id="PTHR11702:SF31">
    <property type="entry name" value="MITOCHONDRIAL RIBOSOME-ASSOCIATED GTPASE 2"/>
    <property type="match status" value="1"/>
</dbReference>
<dbReference type="SUPFAM" id="SSF52540">
    <property type="entry name" value="P-loop containing nucleoside triphosphate hydrolases"/>
    <property type="match status" value="1"/>
</dbReference>
<dbReference type="InterPro" id="IPR014100">
    <property type="entry name" value="GTP-bd_Obg/CgtA"/>
</dbReference>
<comment type="similarity">
    <text evidence="1">Belongs to the TRAFAC class OBG-HflX-like GTPase superfamily. OBG GTPase family.</text>
</comment>
<dbReference type="PANTHER" id="PTHR11702">
    <property type="entry name" value="DEVELOPMENTALLY REGULATED GTP-BINDING PROTEIN-RELATED"/>
    <property type="match status" value="1"/>
</dbReference>
<dbReference type="PIRSF" id="PIRSF002401">
    <property type="entry name" value="GTP_bd_Obg/CgtA"/>
    <property type="match status" value="1"/>
</dbReference>
<proteinExistence type="inferred from homology"/>
<keyword evidence="3" id="KW-0342">GTP-binding</keyword>
<evidence type="ECO:0008006" key="10">
    <source>
        <dbReference type="Google" id="ProtNLM"/>
    </source>
</evidence>
<evidence type="ECO:0000259" key="6">
    <source>
        <dbReference type="PROSITE" id="PS51710"/>
    </source>
</evidence>
<dbReference type="InterPro" id="IPR045086">
    <property type="entry name" value="OBG_GTPase"/>
</dbReference>
<dbReference type="InterPro" id="IPR031167">
    <property type="entry name" value="G_OBG"/>
</dbReference>
<dbReference type="Gene3D" id="2.70.210.12">
    <property type="entry name" value="GTP1/OBG domain"/>
    <property type="match status" value="1"/>
</dbReference>
<feature type="region of interest" description="Disordered" evidence="4">
    <location>
        <begin position="256"/>
        <end position="282"/>
    </location>
</feature>
<sequence length="524" mass="56094">MQMAASRVMSLPAWLTVAAIVFCISDFRHQALAFQVPRGSSKYRSATVGRPWKSPSTIIFSSEQTNTNNNDSDGDFSFFDEATIYVRAGSGGQGSSTYKKAKKGANGIPDGGSGGLGGNVVLKLDQSLNTLAGLSKRTLRPNAFGGGGAAASSKRMGDKQGAGMNVQENNFVARERLLSFRAEDGKTGGRMYDNGRGGEDCEVLVAPGTVVQLEVERETEEGEEATSNTTTGENDEQYDLVELGTVSYENPSLIVARGGRGGEGTATLKGKKRGATRRGPDGGERCRLRLTLKIVADIALVGVPNAGKSTFLAAVTRAKPRIADYPFTTVVPNLGTWIPPDDKKDSSHYSNFNKDGSKKGDRANRAAGSSGLVLCDVPGLIAGASEGIGLGHAFLRHIERCRVILHLVDATGEDPVGDLAMVNDELKRYGSGSLANKPQVVIVNKIDAAFGEIEEEEIVNEKKMELANQMKEEMGHTRLMWVSAKEKDGVDDLMTRMASYVGKMKEEEEEKQREIDAADATTVV</sequence>
<dbReference type="InterPro" id="IPR027417">
    <property type="entry name" value="P-loop_NTPase"/>
</dbReference>
<dbReference type="InterPro" id="IPR036726">
    <property type="entry name" value="GTP1_OBG_dom_sf"/>
</dbReference>
<protein>
    <recommendedName>
        <fullName evidence="10">OBG-type G domain-containing protein</fullName>
    </recommendedName>
</protein>
<evidence type="ECO:0000256" key="3">
    <source>
        <dbReference type="ARBA" id="ARBA00023134"/>
    </source>
</evidence>
<dbReference type="Gene3D" id="3.40.50.300">
    <property type="entry name" value="P-loop containing nucleotide triphosphate hydrolases"/>
    <property type="match status" value="1"/>
</dbReference>
<dbReference type="PRINTS" id="PR00326">
    <property type="entry name" value="GTP1OBG"/>
</dbReference>
<feature type="domain" description="Obg" evidence="7">
    <location>
        <begin position="76"/>
        <end position="295"/>
    </location>
</feature>
<dbReference type="EMBL" id="HBIX01003964">
    <property type="protein sequence ID" value="CAE0710363.1"/>
    <property type="molecule type" value="Transcribed_RNA"/>
</dbReference>
<evidence type="ECO:0000256" key="5">
    <source>
        <dbReference type="SAM" id="SignalP"/>
    </source>
</evidence>
<feature type="chain" id="PRO_5036192472" description="OBG-type G domain-containing protein" evidence="5">
    <location>
        <begin position="34"/>
        <end position="524"/>
    </location>
</feature>
<evidence type="ECO:0000256" key="2">
    <source>
        <dbReference type="ARBA" id="ARBA00022741"/>
    </source>
</evidence>
<dbReference type="GO" id="GO:0003924">
    <property type="term" value="F:GTPase activity"/>
    <property type="evidence" value="ECO:0007669"/>
    <property type="project" value="InterPro"/>
</dbReference>
<dbReference type="GO" id="GO:0000287">
    <property type="term" value="F:magnesium ion binding"/>
    <property type="evidence" value="ECO:0007669"/>
    <property type="project" value="InterPro"/>
</dbReference>
<reference evidence="8" key="1">
    <citation type="submission" date="2021-01" db="EMBL/GenBank/DDBJ databases">
        <authorList>
            <person name="Corre E."/>
            <person name="Pelletier E."/>
            <person name="Niang G."/>
            <person name="Scheremetjew M."/>
            <person name="Finn R."/>
            <person name="Kale V."/>
            <person name="Holt S."/>
            <person name="Cochrane G."/>
            <person name="Meng A."/>
            <person name="Brown T."/>
            <person name="Cohen L."/>
        </authorList>
    </citation>
    <scope>NUCLEOTIDE SEQUENCE</scope>
    <source>
        <strain evidence="8">10249 10 AB</strain>
    </source>
</reference>
<feature type="region of interest" description="Disordered" evidence="4">
    <location>
        <begin position="505"/>
        <end position="524"/>
    </location>
</feature>
<dbReference type="GO" id="GO:0005739">
    <property type="term" value="C:mitochondrion"/>
    <property type="evidence" value="ECO:0007669"/>
    <property type="project" value="TreeGrafter"/>
</dbReference>
<keyword evidence="5" id="KW-0732">Signal</keyword>
<dbReference type="GO" id="GO:0042254">
    <property type="term" value="P:ribosome biogenesis"/>
    <property type="evidence" value="ECO:0007669"/>
    <property type="project" value="UniProtKB-UniRule"/>
</dbReference>
<evidence type="ECO:0000259" key="7">
    <source>
        <dbReference type="PROSITE" id="PS51883"/>
    </source>
</evidence>
<feature type="compositionally biased region" description="Basic and acidic residues" evidence="4">
    <location>
        <begin position="505"/>
        <end position="516"/>
    </location>
</feature>
<keyword evidence="2" id="KW-0547">Nucleotide-binding</keyword>
<accession>A0A6U9W8V2</accession>
<dbReference type="PROSITE" id="PS51883">
    <property type="entry name" value="OBG"/>
    <property type="match status" value="1"/>
</dbReference>
<evidence type="ECO:0000313" key="8">
    <source>
        <dbReference type="EMBL" id="CAE0710363.1"/>
    </source>
</evidence>
<dbReference type="CDD" id="cd01898">
    <property type="entry name" value="Obg"/>
    <property type="match status" value="1"/>
</dbReference>
<dbReference type="EMBL" id="HBIX01003966">
    <property type="protein sequence ID" value="CAE0710365.1"/>
    <property type="molecule type" value="Transcribed_RNA"/>
</dbReference>
<dbReference type="PROSITE" id="PS51710">
    <property type="entry name" value="G_OBG"/>
    <property type="match status" value="1"/>
</dbReference>
<dbReference type="SUPFAM" id="SSF82051">
    <property type="entry name" value="Obg GTP-binding protein N-terminal domain"/>
    <property type="match status" value="2"/>
</dbReference>
<evidence type="ECO:0000256" key="4">
    <source>
        <dbReference type="SAM" id="MobiDB-lite"/>
    </source>
</evidence>
<dbReference type="GO" id="GO:0005525">
    <property type="term" value="F:GTP binding"/>
    <property type="evidence" value="ECO:0007669"/>
    <property type="project" value="UniProtKB-KW"/>
</dbReference>
<evidence type="ECO:0000256" key="1">
    <source>
        <dbReference type="ARBA" id="ARBA00007699"/>
    </source>
</evidence>
<name>A0A6U9W8V2_9STRA</name>
<gene>
    <name evidence="8" type="ORF">PAUS00366_LOCUS3090</name>
    <name evidence="9" type="ORF">PAUS00366_LOCUS3092</name>
</gene>
<dbReference type="Pfam" id="PF01926">
    <property type="entry name" value="MMR_HSR1"/>
    <property type="match status" value="1"/>
</dbReference>
<dbReference type="InterPro" id="IPR006073">
    <property type="entry name" value="GTP-bd"/>
</dbReference>
<dbReference type="Pfam" id="PF01018">
    <property type="entry name" value="GTP1_OBG"/>
    <property type="match status" value="1"/>
</dbReference>
<organism evidence="8">
    <name type="scientific">Pseudo-nitzschia australis</name>
    <dbReference type="NCBI Taxonomy" id="44445"/>
    <lineage>
        <taxon>Eukaryota</taxon>
        <taxon>Sar</taxon>
        <taxon>Stramenopiles</taxon>
        <taxon>Ochrophyta</taxon>
        <taxon>Bacillariophyta</taxon>
        <taxon>Bacillariophyceae</taxon>
        <taxon>Bacillariophycidae</taxon>
        <taxon>Bacillariales</taxon>
        <taxon>Bacillariaceae</taxon>
        <taxon>Pseudo-nitzschia</taxon>
    </lineage>
</organism>
<dbReference type="AlphaFoldDB" id="A0A6U9W8V2"/>
<feature type="signal peptide" evidence="5">
    <location>
        <begin position="1"/>
        <end position="33"/>
    </location>
</feature>
<feature type="region of interest" description="Disordered" evidence="4">
    <location>
        <begin position="338"/>
        <end position="363"/>
    </location>
</feature>
<evidence type="ECO:0000313" key="9">
    <source>
        <dbReference type="EMBL" id="CAE0710365.1"/>
    </source>
</evidence>
<feature type="domain" description="OBG-type G" evidence="6">
    <location>
        <begin position="296"/>
        <end position="502"/>
    </location>
</feature>
<dbReference type="InterPro" id="IPR006169">
    <property type="entry name" value="GTP1_OBG_dom"/>
</dbReference>